<keyword evidence="9" id="KW-0325">Glycoprotein</keyword>
<evidence type="ECO:0000313" key="11">
    <source>
        <dbReference type="EMBL" id="MED6139223.1"/>
    </source>
</evidence>
<feature type="transmembrane region" description="Helical" evidence="10">
    <location>
        <begin position="34"/>
        <end position="51"/>
    </location>
</feature>
<gene>
    <name evidence="11" type="ORF">PIB30_081794</name>
</gene>
<dbReference type="InterPro" id="IPR040039">
    <property type="entry name" value="PIGX"/>
</dbReference>
<dbReference type="Pfam" id="PF08320">
    <property type="entry name" value="PIG-X"/>
    <property type="match status" value="1"/>
</dbReference>
<comment type="pathway">
    <text evidence="2">Glycolipid biosynthesis; glycosylphosphatidylinositol-anchor biosynthesis.</text>
</comment>
<organism evidence="11 12">
    <name type="scientific">Stylosanthes scabra</name>
    <dbReference type="NCBI Taxonomy" id="79078"/>
    <lineage>
        <taxon>Eukaryota</taxon>
        <taxon>Viridiplantae</taxon>
        <taxon>Streptophyta</taxon>
        <taxon>Embryophyta</taxon>
        <taxon>Tracheophyta</taxon>
        <taxon>Spermatophyta</taxon>
        <taxon>Magnoliopsida</taxon>
        <taxon>eudicotyledons</taxon>
        <taxon>Gunneridae</taxon>
        <taxon>Pentapetalae</taxon>
        <taxon>rosids</taxon>
        <taxon>fabids</taxon>
        <taxon>Fabales</taxon>
        <taxon>Fabaceae</taxon>
        <taxon>Papilionoideae</taxon>
        <taxon>50 kb inversion clade</taxon>
        <taxon>dalbergioids sensu lato</taxon>
        <taxon>Dalbergieae</taxon>
        <taxon>Pterocarpus clade</taxon>
        <taxon>Stylosanthes</taxon>
    </lineage>
</organism>
<dbReference type="InterPro" id="IPR013233">
    <property type="entry name" value="PIG-X/PBN1"/>
</dbReference>
<accession>A0ABU6SU25</accession>
<dbReference type="PANTHER" id="PTHR28650:SF1">
    <property type="entry name" value="PHOSPHATIDYLINOSITOL-GLYCAN BIOSYNTHESIS CLASS X PROTEIN"/>
    <property type="match status" value="1"/>
</dbReference>
<comment type="caution">
    <text evidence="11">The sequence shown here is derived from an EMBL/GenBank/DDBJ whole genome shotgun (WGS) entry which is preliminary data.</text>
</comment>
<comment type="subcellular location">
    <subcellularLocation>
        <location evidence="1">Endoplasmic reticulum membrane</location>
        <topology evidence="1">Single-pass membrane protein</topology>
    </subcellularLocation>
</comment>
<keyword evidence="12" id="KW-1185">Reference proteome</keyword>
<evidence type="ECO:0000256" key="1">
    <source>
        <dbReference type="ARBA" id="ARBA00004389"/>
    </source>
</evidence>
<evidence type="ECO:0000256" key="4">
    <source>
        <dbReference type="ARBA" id="ARBA00022502"/>
    </source>
</evidence>
<reference evidence="11 12" key="1">
    <citation type="journal article" date="2023" name="Plants (Basel)">
        <title>Bridging the Gap: Combining Genomics and Transcriptomics Approaches to Understand Stylosanthes scabra, an Orphan Legume from the Brazilian Caatinga.</title>
        <authorList>
            <person name="Ferreira-Neto J.R.C."/>
            <person name="da Silva M.D."/>
            <person name="Binneck E."/>
            <person name="de Melo N.F."/>
            <person name="da Silva R.H."/>
            <person name="de Melo A.L.T.M."/>
            <person name="Pandolfi V."/>
            <person name="Bustamante F.O."/>
            <person name="Brasileiro-Vidal A.C."/>
            <person name="Benko-Iseppon A.M."/>
        </authorList>
    </citation>
    <scope>NUCLEOTIDE SEQUENCE [LARGE SCALE GENOMIC DNA]</scope>
    <source>
        <tissue evidence="11">Leaves</tissue>
    </source>
</reference>
<comment type="similarity">
    <text evidence="3">Belongs to the PIGX family.</text>
</comment>
<evidence type="ECO:0000256" key="6">
    <source>
        <dbReference type="ARBA" id="ARBA00022824"/>
    </source>
</evidence>
<keyword evidence="8 10" id="KW-0472">Membrane</keyword>
<evidence type="ECO:0000256" key="3">
    <source>
        <dbReference type="ARBA" id="ARBA00010345"/>
    </source>
</evidence>
<evidence type="ECO:0000256" key="9">
    <source>
        <dbReference type="ARBA" id="ARBA00023180"/>
    </source>
</evidence>
<evidence type="ECO:0000256" key="5">
    <source>
        <dbReference type="ARBA" id="ARBA00022692"/>
    </source>
</evidence>
<keyword evidence="4" id="KW-0337">GPI-anchor biosynthesis</keyword>
<keyword evidence="5 10" id="KW-0812">Transmembrane</keyword>
<keyword evidence="7 10" id="KW-1133">Transmembrane helix</keyword>
<evidence type="ECO:0000256" key="7">
    <source>
        <dbReference type="ARBA" id="ARBA00022989"/>
    </source>
</evidence>
<sequence length="332" mass="37456">MPPLCSTSPTVHPGRQVLQICVVIQFLRRTWRQFIGLCIYLLVCSFIWSPVVDSASSNFNSGNDRTVHPIKKFVMQSYFDRHRELHDLVFDNFVSQEVNVGLFQVLPENHDFVPRLSVLKRNLIGEGSHRHVSTLLKFQSQQSQSSSQLLSSSCDLIVIERLPTGVFADPFELQRLVQRGVFNDVDVFGDTNLELPSFLSKRSAVEIHLAVDPNKLLEPTDINIELPLHARYQPLNESGYSTVELGMPDILVRCSTMEKSENQNCFFKVTNNDADVQYGADVIWRIPSGKKAHSDLVFAITFSAALLSTLVIVLSSLEYSKTRRVGNDSKQS</sequence>
<evidence type="ECO:0000256" key="2">
    <source>
        <dbReference type="ARBA" id="ARBA00004687"/>
    </source>
</evidence>
<evidence type="ECO:0000256" key="10">
    <source>
        <dbReference type="SAM" id="Phobius"/>
    </source>
</evidence>
<evidence type="ECO:0008006" key="13">
    <source>
        <dbReference type="Google" id="ProtNLM"/>
    </source>
</evidence>
<dbReference type="Proteomes" id="UP001341840">
    <property type="component" value="Unassembled WGS sequence"/>
</dbReference>
<proteinExistence type="inferred from homology"/>
<name>A0ABU6SU25_9FABA</name>
<dbReference type="SMART" id="SM00780">
    <property type="entry name" value="PIG-X"/>
    <property type="match status" value="1"/>
</dbReference>
<evidence type="ECO:0000313" key="12">
    <source>
        <dbReference type="Proteomes" id="UP001341840"/>
    </source>
</evidence>
<dbReference type="EMBL" id="JASCZI010061650">
    <property type="protein sequence ID" value="MED6139223.1"/>
    <property type="molecule type" value="Genomic_DNA"/>
</dbReference>
<keyword evidence="6" id="KW-0256">Endoplasmic reticulum</keyword>
<protein>
    <recommendedName>
        <fullName evidence="13">Phosphatidylinositol-glycan biosynthesis class X protein</fullName>
    </recommendedName>
</protein>
<evidence type="ECO:0000256" key="8">
    <source>
        <dbReference type="ARBA" id="ARBA00023136"/>
    </source>
</evidence>
<feature type="transmembrane region" description="Helical" evidence="10">
    <location>
        <begin position="296"/>
        <end position="317"/>
    </location>
</feature>
<dbReference type="PANTHER" id="PTHR28650">
    <property type="entry name" value="PHOSPHATIDYLINOSITOL-GLYCAN BIOSYNTHESIS CLASS X PROTEIN"/>
    <property type="match status" value="1"/>
</dbReference>